<evidence type="ECO:0000313" key="3">
    <source>
        <dbReference type="Proteomes" id="UP000504638"/>
    </source>
</evidence>
<name>A0A6G1G130_9PEZI</name>
<feature type="region of interest" description="Disordered" evidence="1">
    <location>
        <begin position="202"/>
        <end position="238"/>
    </location>
</feature>
<reference evidence="2 4" key="1">
    <citation type="submission" date="2020-01" db="EMBL/GenBank/DDBJ databases">
        <authorList>
            <consortium name="DOE Joint Genome Institute"/>
            <person name="Haridas S."/>
            <person name="Albert R."/>
            <person name="Binder M."/>
            <person name="Bloem J."/>
            <person name="Labutti K."/>
            <person name="Salamov A."/>
            <person name="Andreopoulos B."/>
            <person name="Baker S.E."/>
            <person name="Barry K."/>
            <person name="Bills G."/>
            <person name="Bluhm B.H."/>
            <person name="Cannon C."/>
            <person name="Castanera R."/>
            <person name="Culley D.E."/>
            <person name="Daum C."/>
            <person name="Ezra D."/>
            <person name="Gonzalez J.B."/>
            <person name="Henrissat B."/>
            <person name="Kuo A."/>
            <person name="Liang C."/>
            <person name="Lipzen A."/>
            <person name="Lutzoni F."/>
            <person name="Magnuson J."/>
            <person name="Mondo S."/>
            <person name="Nolan M."/>
            <person name="Ohm R."/>
            <person name="Pangilinan J."/>
            <person name="Park H.-J."/>
            <person name="Ramirez L."/>
            <person name="Alfaro M."/>
            <person name="Sun H."/>
            <person name="Tritt A."/>
            <person name="Yoshinaga Y."/>
            <person name="Zwiers L.-H."/>
            <person name="Turgeon B.G."/>
            <person name="Goodwin S.B."/>
            <person name="Spatafora J.W."/>
            <person name="Crous P.W."/>
            <person name="Grigoriev I.V."/>
        </authorList>
    </citation>
    <scope>NUCLEOTIDE SEQUENCE</scope>
    <source>
        <strain evidence="2 4">CBS 781.70</strain>
    </source>
</reference>
<dbReference type="AlphaFoldDB" id="A0A6G1G130"/>
<evidence type="ECO:0000313" key="2">
    <source>
        <dbReference type="EMBL" id="KAF1811743.1"/>
    </source>
</evidence>
<reference evidence="4" key="3">
    <citation type="submission" date="2025-04" db="UniProtKB">
        <authorList>
            <consortium name="RefSeq"/>
        </authorList>
    </citation>
    <scope>IDENTIFICATION</scope>
    <source>
        <strain evidence="4">CBS 781.70</strain>
    </source>
</reference>
<sequence>MAFTMFFVSHRRALIIVLVFVFLYLSTSFRNVKSPSLLGLSSTPSLNPQRHPIEHLILEALSDFQRILEHESHTLSDAAKAYRQRRGRHPPPQFDSWFKFEESQNATIIEELFDQIYEDLEPFWGMSQMGVRQAARRVDMRKIRIHDGVVTGEGDTDDGDLHRWVQALSNISVSLPDVTLPINGMTQARVLASWEDVCASMATASRSETSPSETKREFNRPKDTEDLLEIGNPDWIRN</sequence>
<evidence type="ECO:0000256" key="1">
    <source>
        <dbReference type="SAM" id="MobiDB-lite"/>
    </source>
</evidence>
<proteinExistence type="predicted"/>
<feature type="compositionally biased region" description="Polar residues" evidence="1">
    <location>
        <begin position="202"/>
        <end position="212"/>
    </location>
</feature>
<keyword evidence="3" id="KW-1185">Reference proteome</keyword>
<evidence type="ECO:0000313" key="4">
    <source>
        <dbReference type="RefSeq" id="XP_033533374.1"/>
    </source>
</evidence>
<gene>
    <name evidence="2 4" type="ORF">P152DRAFT_459210</name>
</gene>
<organism evidence="2">
    <name type="scientific">Eremomyces bilateralis CBS 781.70</name>
    <dbReference type="NCBI Taxonomy" id="1392243"/>
    <lineage>
        <taxon>Eukaryota</taxon>
        <taxon>Fungi</taxon>
        <taxon>Dikarya</taxon>
        <taxon>Ascomycota</taxon>
        <taxon>Pezizomycotina</taxon>
        <taxon>Dothideomycetes</taxon>
        <taxon>Dothideomycetes incertae sedis</taxon>
        <taxon>Eremomycetales</taxon>
        <taxon>Eremomycetaceae</taxon>
        <taxon>Eremomyces</taxon>
    </lineage>
</organism>
<dbReference type="GeneID" id="54420199"/>
<reference evidence="4" key="2">
    <citation type="submission" date="2020-04" db="EMBL/GenBank/DDBJ databases">
        <authorList>
            <consortium name="NCBI Genome Project"/>
        </authorList>
    </citation>
    <scope>NUCLEOTIDE SEQUENCE</scope>
    <source>
        <strain evidence="4">CBS 781.70</strain>
    </source>
</reference>
<accession>A0A6G1G130</accession>
<feature type="compositionally biased region" description="Basic and acidic residues" evidence="1">
    <location>
        <begin position="213"/>
        <end position="225"/>
    </location>
</feature>
<dbReference type="EMBL" id="ML975160">
    <property type="protein sequence ID" value="KAF1811743.1"/>
    <property type="molecule type" value="Genomic_DNA"/>
</dbReference>
<dbReference type="OrthoDB" id="541052at2759"/>
<dbReference type="RefSeq" id="XP_033533374.1">
    <property type="nucleotide sequence ID" value="XM_033679629.1"/>
</dbReference>
<protein>
    <submittedName>
        <fullName evidence="2 4">Uncharacterized protein</fullName>
    </submittedName>
</protein>
<dbReference type="Proteomes" id="UP000504638">
    <property type="component" value="Unplaced"/>
</dbReference>